<evidence type="ECO:0000256" key="1">
    <source>
        <dbReference type="ARBA" id="ARBA00004651"/>
    </source>
</evidence>
<evidence type="ECO:0000259" key="8">
    <source>
        <dbReference type="PROSITE" id="PS50928"/>
    </source>
</evidence>
<feature type="transmembrane region" description="Helical" evidence="7">
    <location>
        <begin position="154"/>
        <end position="178"/>
    </location>
</feature>
<dbReference type="AlphaFoldDB" id="A0A9X9X685"/>
<evidence type="ECO:0000256" key="6">
    <source>
        <dbReference type="ARBA" id="ARBA00023136"/>
    </source>
</evidence>
<gene>
    <name evidence="9" type="ORF">GXW74_01880</name>
</gene>
<dbReference type="Gene3D" id="1.10.3720.10">
    <property type="entry name" value="MetI-like"/>
    <property type="match status" value="1"/>
</dbReference>
<evidence type="ECO:0000313" key="9">
    <source>
        <dbReference type="EMBL" id="MBR0679221.1"/>
    </source>
</evidence>
<dbReference type="PANTHER" id="PTHR43386">
    <property type="entry name" value="OLIGOPEPTIDE TRANSPORT SYSTEM PERMEASE PROTEIN APPC"/>
    <property type="match status" value="1"/>
</dbReference>
<feature type="domain" description="ABC transmembrane type-1" evidence="8">
    <location>
        <begin position="110"/>
        <end position="294"/>
    </location>
</feature>
<dbReference type="GO" id="GO:0055085">
    <property type="term" value="P:transmembrane transport"/>
    <property type="evidence" value="ECO:0007669"/>
    <property type="project" value="InterPro"/>
</dbReference>
<feature type="transmembrane region" description="Helical" evidence="7">
    <location>
        <begin position="110"/>
        <end position="134"/>
    </location>
</feature>
<keyword evidence="5 7" id="KW-1133">Transmembrane helix</keyword>
<dbReference type="InterPro" id="IPR000515">
    <property type="entry name" value="MetI-like"/>
</dbReference>
<dbReference type="Pfam" id="PF12911">
    <property type="entry name" value="OppC_N"/>
    <property type="match status" value="1"/>
</dbReference>
<proteinExistence type="inferred from homology"/>
<evidence type="ECO:0000256" key="7">
    <source>
        <dbReference type="RuleBase" id="RU363032"/>
    </source>
</evidence>
<keyword evidence="4 7" id="KW-0812">Transmembrane</keyword>
<organism evidence="9 10">
    <name type="scientific">Neoroseomonas eburnea</name>
    <dbReference type="NCBI Taxonomy" id="1346889"/>
    <lineage>
        <taxon>Bacteria</taxon>
        <taxon>Pseudomonadati</taxon>
        <taxon>Pseudomonadota</taxon>
        <taxon>Alphaproteobacteria</taxon>
        <taxon>Acetobacterales</taxon>
        <taxon>Acetobacteraceae</taxon>
        <taxon>Neoroseomonas</taxon>
    </lineage>
</organism>
<dbReference type="PROSITE" id="PS50928">
    <property type="entry name" value="ABC_TM1"/>
    <property type="match status" value="1"/>
</dbReference>
<sequence>MASASVLSPGQVSPEAVKAATPMPDIMPPVKTRKGFIGFLWRNPSIAIGGAIVLLMVLMAVFAPLLFTVDPTALAPARRTREPSAMYWFGTDMLGRDVYSRVIYGARVSLIVGFSVAVLSSIVGLTIGLVSGFVRWADSIVMRVMDGMMSIPPILLAIALMALTRGSVGNVIIAITIAEVPRVSRLVRGVVLSLREQPYVDAAVSCGTRTPVIIWRHILPNTVAPMTVQATYICASAMIVESILSFIGAGTPPIIPSWGNIMAEGRALWQVKPYIVFFPALFLSITVLAVNLLGDGLRDALDPRMAKRI</sequence>
<dbReference type="InterPro" id="IPR050366">
    <property type="entry name" value="BP-dependent_transpt_permease"/>
</dbReference>
<dbReference type="PANTHER" id="PTHR43386:SF6">
    <property type="entry name" value="ABC TRANSPORTER PERMEASE PROTEIN"/>
    <property type="match status" value="1"/>
</dbReference>
<comment type="similarity">
    <text evidence="7">Belongs to the binding-protein-dependent transport system permease family.</text>
</comment>
<dbReference type="GO" id="GO:0005886">
    <property type="term" value="C:plasma membrane"/>
    <property type="evidence" value="ECO:0007669"/>
    <property type="project" value="UniProtKB-SubCell"/>
</dbReference>
<dbReference type="CDD" id="cd06261">
    <property type="entry name" value="TM_PBP2"/>
    <property type="match status" value="1"/>
</dbReference>
<keyword evidence="6 7" id="KW-0472">Membrane</keyword>
<dbReference type="Pfam" id="PF00528">
    <property type="entry name" value="BPD_transp_1"/>
    <property type="match status" value="1"/>
</dbReference>
<reference evidence="9" key="1">
    <citation type="submission" date="2020-01" db="EMBL/GenBank/DDBJ databases">
        <authorList>
            <person name="Rat A."/>
        </authorList>
    </citation>
    <scope>NUCLEOTIDE SEQUENCE</scope>
    <source>
        <strain evidence="9">LMG 31228</strain>
    </source>
</reference>
<evidence type="ECO:0000256" key="4">
    <source>
        <dbReference type="ARBA" id="ARBA00022692"/>
    </source>
</evidence>
<protein>
    <submittedName>
        <fullName evidence="9">ABC transporter permease</fullName>
    </submittedName>
</protein>
<comment type="caution">
    <text evidence="9">The sequence shown here is derived from an EMBL/GenBank/DDBJ whole genome shotgun (WGS) entry which is preliminary data.</text>
</comment>
<evidence type="ECO:0000313" key="10">
    <source>
        <dbReference type="Proteomes" id="UP001138709"/>
    </source>
</evidence>
<dbReference type="InterPro" id="IPR025966">
    <property type="entry name" value="OppC_N"/>
</dbReference>
<keyword evidence="3" id="KW-1003">Cell membrane</keyword>
<accession>A0A9X9X685</accession>
<dbReference type="Proteomes" id="UP001138709">
    <property type="component" value="Unassembled WGS sequence"/>
</dbReference>
<reference evidence="9" key="2">
    <citation type="journal article" date="2021" name="Syst. Appl. Microbiol.">
        <title>Roseomonas hellenica sp. nov., isolated from roots of wild-growing Alkanna tinctoria.</title>
        <authorList>
            <person name="Rat A."/>
            <person name="Naranjo H.D."/>
            <person name="Lebbe L."/>
            <person name="Cnockaert M."/>
            <person name="Krigas N."/>
            <person name="Grigoriadou K."/>
            <person name="Maloupa E."/>
            <person name="Willems A."/>
        </authorList>
    </citation>
    <scope>NUCLEOTIDE SEQUENCE</scope>
    <source>
        <strain evidence="9">LMG 31228</strain>
    </source>
</reference>
<comment type="subcellular location">
    <subcellularLocation>
        <location evidence="1 7">Cell membrane</location>
        <topology evidence="1 7">Multi-pass membrane protein</topology>
    </subcellularLocation>
</comment>
<feature type="transmembrane region" description="Helical" evidence="7">
    <location>
        <begin position="275"/>
        <end position="294"/>
    </location>
</feature>
<dbReference type="InterPro" id="IPR035906">
    <property type="entry name" value="MetI-like_sf"/>
</dbReference>
<evidence type="ECO:0000256" key="5">
    <source>
        <dbReference type="ARBA" id="ARBA00022989"/>
    </source>
</evidence>
<dbReference type="EMBL" id="JAAEDL010000001">
    <property type="protein sequence ID" value="MBR0679221.1"/>
    <property type="molecule type" value="Genomic_DNA"/>
</dbReference>
<evidence type="ECO:0000256" key="3">
    <source>
        <dbReference type="ARBA" id="ARBA00022475"/>
    </source>
</evidence>
<name>A0A9X9X685_9PROT</name>
<feature type="transmembrane region" description="Helical" evidence="7">
    <location>
        <begin position="46"/>
        <end position="69"/>
    </location>
</feature>
<keyword evidence="10" id="KW-1185">Reference proteome</keyword>
<keyword evidence="2 7" id="KW-0813">Transport</keyword>
<dbReference type="SUPFAM" id="SSF161098">
    <property type="entry name" value="MetI-like"/>
    <property type="match status" value="1"/>
</dbReference>
<evidence type="ECO:0000256" key="2">
    <source>
        <dbReference type="ARBA" id="ARBA00022448"/>
    </source>
</evidence>
<feature type="transmembrane region" description="Helical" evidence="7">
    <location>
        <begin position="232"/>
        <end position="255"/>
    </location>
</feature>